<reference evidence="16" key="1">
    <citation type="submission" date="2023-07" db="EMBL/GenBank/DDBJ databases">
        <title>Chromosome-level genome assembly of Artemia franciscana.</title>
        <authorList>
            <person name="Jo E."/>
        </authorList>
    </citation>
    <scope>NUCLEOTIDE SEQUENCE</scope>
    <source>
        <tissue evidence="16">Whole body</tissue>
    </source>
</reference>
<dbReference type="PANTHER" id="PTHR12485:SF1">
    <property type="entry name" value="NADH DEHYDROGENASE [UBIQUINONE] 1 ALPHA SUBCOMPLEX SUBUNIT 7"/>
    <property type="match status" value="1"/>
</dbReference>
<proteinExistence type="inferred from homology"/>
<dbReference type="AlphaFoldDB" id="A0AA88L5M2"/>
<comment type="subunit">
    <text evidence="4">Complex I is composed of 45 different subunits.</text>
</comment>
<comment type="subcellular location">
    <subcellularLocation>
        <location evidence="2">Mitochondrion inner membrane</location>
        <topology evidence="2">Peripheral membrane protein</topology>
        <orientation evidence="2">Matrix side</orientation>
    </subcellularLocation>
</comment>
<organism evidence="16 17">
    <name type="scientific">Artemia franciscana</name>
    <name type="common">Brine shrimp</name>
    <name type="synonym">Artemia sanfranciscana</name>
    <dbReference type="NCBI Taxonomy" id="6661"/>
    <lineage>
        <taxon>Eukaryota</taxon>
        <taxon>Metazoa</taxon>
        <taxon>Ecdysozoa</taxon>
        <taxon>Arthropoda</taxon>
        <taxon>Crustacea</taxon>
        <taxon>Branchiopoda</taxon>
        <taxon>Anostraca</taxon>
        <taxon>Artemiidae</taxon>
        <taxon>Artemia</taxon>
    </lineage>
</organism>
<evidence type="ECO:0000256" key="10">
    <source>
        <dbReference type="ARBA" id="ARBA00022990"/>
    </source>
</evidence>
<dbReference type="GO" id="GO:0005743">
    <property type="term" value="C:mitochondrial inner membrane"/>
    <property type="evidence" value="ECO:0007669"/>
    <property type="project" value="UniProtKB-SubCell"/>
</dbReference>
<evidence type="ECO:0000256" key="8">
    <source>
        <dbReference type="ARBA" id="ARBA00022792"/>
    </source>
</evidence>
<evidence type="ECO:0000256" key="4">
    <source>
        <dbReference type="ARBA" id="ARBA00011533"/>
    </source>
</evidence>
<feature type="region of interest" description="Disordered" evidence="15">
    <location>
        <begin position="72"/>
        <end position="113"/>
    </location>
</feature>
<protein>
    <recommendedName>
        <fullName evidence="5">NADH dehydrogenase [ubiquinone] 1 alpha subcomplex subunit 7</fullName>
    </recommendedName>
    <alternativeName>
        <fullName evidence="14">Complex I-B14.5a</fullName>
    </alternativeName>
    <alternativeName>
        <fullName evidence="13">NADH-ubiquinone oxidoreductase subunit B14.5a</fullName>
    </alternativeName>
</protein>
<comment type="similarity">
    <text evidence="3">Belongs to the complex I NDUFA7 subunit family.</text>
</comment>
<keyword evidence="12" id="KW-0472">Membrane</keyword>
<dbReference type="Pfam" id="PF07347">
    <property type="entry name" value="CI-B14_5a"/>
    <property type="match status" value="1"/>
</dbReference>
<keyword evidence="8" id="KW-0999">Mitochondrion inner membrane</keyword>
<evidence type="ECO:0000256" key="7">
    <source>
        <dbReference type="ARBA" id="ARBA00022660"/>
    </source>
</evidence>
<accession>A0AA88L5M2</accession>
<evidence type="ECO:0000256" key="2">
    <source>
        <dbReference type="ARBA" id="ARBA00004443"/>
    </source>
</evidence>
<keyword evidence="7" id="KW-0679">Respiratory chain</keyword>
<evidence type="ECO:0000256" key="11">
    <source>
        <dbReference type="ARBA" id="ARBA00023128"/>
    </source>
</evidence>
<keyword evidence="9" id="KW-0249">Electron transport</keyword>
<dbReference type="GO" id="GO:0006120">
    <property type="term" value="P:mitochondrial electron transport, NADH to ubiquinone"/>
    <property type="evidence" value="ECO:0007669"/>
    <property type="project" value="TreeGrafter"/>
</dbReference>
<evidence type="ECO:0000313" key="17">
    <source>
        <dbReference type="Proteomes" id="UP001187531"/>
    </source>
</evidence>
<keyword evidence="6" id="KW-0813">Transport</keyword>
<keyword evidence="11" id="KW-0496">Mitochondrion</keyword>
<evidence type="ECO:0000256" key="12">
    <source>
        <dbReference type="ARBA" id="ARBA00023136"/>
    </source>
</evidence>
<dbReference type="EMBL" id="JAVRJZ010000014">
    <property type="protein sequence ID" value="KAK2713666.1"/>
    <property type="molecule type" value="Genomic_DNA"/>
</dbReference>
<keyword evidence="17" id="KW-1185">Reference proteome</keyword>
<gene>
    <name evidence="16" type="ORF">QYM36_009516</name>
</gene>
<feature type="compositionally biased region" description="Polar residues" evidence="15">
    <location>
        <begin position="73"/>
        <end position="89"/>
    </location>
</feature>
<evidence type="ECO:0000256" key="6">
    <source>
        <dbReference type="ARBA" id="ARBA00022448"/>
    </source>
</evidence>
<sequence length="113" mass="12513">MMSKVTPRDVSPLIQKFRNFLLGRELVSTLRFEGKNIAARTQPPPSIPGGPNHKISHNYYYARDCRGEMAQPQLISGGQNSGLLTSEVSESSEKALVSTKKPKTPGKVNLWDM</sequence>
<keyword evidence="10" id="KW-0007">Acetylation</keyword>
<comment type="function">
    <text evidence="1">Accessory subunit of the mitochondrial membrane respiratory chain NADH dehydrogenase (Complex I), that is believed not to be involved in catalysis. Complex I functions in the transfer of electrons from NADH to the respiratory chain. The immediate electron acceptor for the enzyme is believed to be ubiquinone.</text>
</comment>
<evidence type="ECO:0000256" key="14">
    <source>
        <dbReference type="ARBA" id="ARBA00033401"/>
    </source>
</evidence>
<dbReference type="PANTHER" id="PTHR12485">
    <property type="entry name" value="NADH-UBIQUINONE OXIDOREDUCTASE SUBUNIT B"/>
    <property type="match status" value="1"/>
</dbReference>
<evidence type="ECO:0000256" key="15">
    <source>
        <dbReference type="SAM" id="MobiDB-lite"/>
    </source>
</evidence>
<evidence type="ECO:0000256" key="13">
    <source>
        <dbReference type="ARBA" id="ARBA00030360"/>
    </source>
</evidence>
<name>A0AA88L5M2_ARTSF</name>
<evidence type="ECO:0000313" key="16">
    <source>
        <dbReference type="EMBL" id="KAK2713666.1"/>
    </source>
</evidence>
<comment type="caution">
    <text evidence="16">The sequence shown here is derived from an EMBL/GenBank/DDBJ whole genome shotgun (WGS) entry which is preliminary data.</text>
</comment>
<evidence type="ECO:0000256" key="5">
    <source>
        <dbReference type="ARBA" id="ARBA00016383"/>
    </source>
</evidence>
<evidence type="ECO:0000256" key="3">
    <source>
        <dbReference type="ARBA" id="ARBA00005482"/>
    </source>
</evidence>
<evidence type="ECO:0000256" key="1">
    <source>
        <dbReference type="ARBA" id="ARBA00003195"/>
    </source>
</evidence>
<evidence type="ECO:0000256" key="9">
    <source>
        <dbReference type="ARBA" id="ARBA00022982"/>
    </source>
</evidence>
<dbReference type="InterPro" id="IPR009947">
    <property type="entry name" value="NDUA7"/>
</dbReference>
<dbReference type="Proteomes" id="UP001187531">
    <property type="component" value="Unassembled WGS sequence"/>
</dbReference>